<dbReference type="PANTHER" id="PTHR35706">
    <property type="entry name" value="F14O23.11 PROTEIN"/>
    <property type="match status" value="1"/>
</dbReference>
<reference evidence="1" key="1">
    <citation type="submission" date="2021-01" db="EMBL/GenBank/DDBJ databases">
        <authorList>
            <person name="Corre E."/>
            <person name="Pelletier E."/>
            <person name="Niang G."/>
            <person name="Scheremetjew M."/>
            <person name="Finn R."/>
            <person name="Kale V."/>
            <person name="Holt S."/>
            <person name="Cochrane G."/>
            <person name="Meng A."/>
            <person name="Brown T."/>
            <person name="Cohen L."/>
        </authorList>
    </citation>
    <scope>NUCLEOTIDE SEQUENCE</scope>
    <source>
        <strain evidence="1">Isolate 1302-5</strain>
    </source>
</reference>
<dbReference type="InterPro" id="IPR053325">
    <property type="entry name" value="H3-Acetyl_Activator"/>
</dbReference>
<accession>A0A7S4JN07</accession>
<protein>
    <submittedName>
        <fullName evidence="1">Uncharacterized protein</fullName>
    </submittedName>
</protein>
<dbReference type="EMBL" id="HBKQ01044430">
    <property type="protein sequence ID" value="CAE2268708.1"/>
    <property type="molecule type" value="Transcribed_RNA"/>
</dbReference>
<dbReference type="AlphaFoldDB" id="A0A7S4JN07"/>
<sequence length="170" mass="18203">MMIRATSVLRSAVAATRRQPSLRSVSASATSSLPKRTALGRSTVGGGLVFPRSRPHLGTGAAAESASWRHLSASSSLSEDELRSRLDEFQDLFVEARLSIEDCADSADTTYFDEEAEAAKEAVDEAVSAFDTLIGELDEETKGRVMRQNGLKVAQLKGELDLVLNGGHAH</sequence>
<organism evidence="1">
    <name type="scientific">Odontella aurita</name>
    <dbReference type="NCBI Taxonomy" id="265563"/>
    <lineage>
        <taxon>Eukaryota</taxon>
        <taxon>Sar</taxon>
        <taxon>Stramenopiles</taxon>
        <taxon>Ochrophyta</taxon>
        <taxon>Bacillariophyta</taxon>
        <taxon>Mediophyceae</taxon>
        <taxon>Biddulphiophycidae</taxon>
        <taxon>Eupodiscales</taxon>
        <taxon>Odontellaceae</taxon>
        <taxon>Odontella</taxon>
    </lineage>
</organism>
<dbReference type="PANTHER" id="PTHR35706:SF1">
    <property type="entry name" value="EMBRYOGENESIS-LIKE PROTEIN"/>
    <property type="match status" value="1"/>
</dbReference>
<gene>
    <name evidence="1" type="ORF">OAUR00152_LOCUS30607</name>
</gene>
<evidence type="ECO:0000313" key="1">
    <source>
        <dbReference type="EMBL" id="CAE2268708.1"/>
    </source>
</evidence>
<name>A0A7S4JN07_9STRA</name>
<proteinExistence type="predicted"/>